<gene>
    <name evidence="1" type="ORF">CDAR_118441</name>
</gene>
<protein>
    <submittedName>
        <fullName evidence="1">Uncharacterized protein</fullName>
    </submittedName>
</protein>
<organism evidence="1 2">
    <name type="scientific">Caerostris darwini</name>
    <dbReference type="NCBI Taxonomy" id="1538125"/>
    <lineage>
        <taxon>Eukaryota</taxon>
        <taxon>Metazoa</taxon>
        <taxon>Ecdysozoa</taxon>
        <taxon>Arthropoda</taxon>
        <taxon>Chelicerata</taxon>
        <taxon>Arachnida</taxon>
        <taxon>Araneae</taxon>
        <taxon>Araneomorphae</taxon>
        <taxon>Entelegynae</taxon>
        <taxon>Araneoidea</taxon>
        <taxon>Araneidae</taxon>
        <taxon>Caerostris</taxon>
    </lineage>
</organism>
<dbReference type="Proteomes" id="UP001054837">
    <property type="component" value="Unassembled WGS sequence"/>
</dbReference>
<reference evidence="1 2" key="1">
    <citation type="submission" date="2021-06" db="EMBL/GenBank/DDBJ databases">
        <title>Caerostris darwini draft genome.</title>
        <authorList>
            <person name="Kono N."/>
            <person name="Arakawa K."/>
        </authorList>
    </citation>
    <scope>NUCLEOTIDE SEQUENCE [LARGE SCALE GENOMIC DNA]</scope>
</reference>
<comment type="caution">
    <text evidence="1">The sequence shown here is derived from an EMBL/GenBank/DDBJ whole genome shotgun (WGS) entry which is preliminary data.</text>
</comment>
<evidence type="ECO:0000313" key="2">
    <source>
        <dbReference type="Proteomes" id="UP001054837"/>
    </source>
</evidence>
<name>A0AAV4X114_9ARAC</name>
<accession>A0AAV4X114</accession>
<keyword evidence="2" id="KW-1185">Reference proteome</keyword>
<dbReference type="AlphaFoldDB" id="A0AAV4X114"/>
<proteinExistence type="predicted"/>
<dbReference type="EMBL" id="BPLQ01015363">
    <property type="protein sequence ID" value="GIY87645.1"/>
    <property type="molecule type" value="Genomic_DNA"/>
</dbReference>
<sequence>MLSEGFCISGLKSPGAVNEHYSQKFKNDCFSQLGYWTPFTRSATFVCLLPSPVEWDEHRKCNGFFKDLQPTIWDCEKHISSFWHVCVIFLSAMTAVLLTPHYQ</sequence>
<evidence type="ECO:0000313" key="1">
    <source>
        <dbReference type="EMBL" id="GIY87645.1"/>
    </source>
</evidence>